<protein>
    <submittedName>
        <fullName evidence="7 9">O-methylsterigmatocystin oxidoreductase</fullName>
    </submittedName>
</protein>
<dbReference type="GO" id="GO:0005506">
    <property type="term" value="F:iron ion binding"/>
    <property type="evidence" value="ECO:0007669"/>
    <property type="project" value="InterPro"/>
</dbReference>
<reference evidence="9" key="3">
    <citation type="submission" date="2025-04" db="UniProtKB">
        <authorList>
            <consortium name="RefSeq"/>
        </authorList>
    </citation>
    <scope>IDENTIFICATION</scope>
    <source>
        <strain evidence="9">CBS 304.34</strain>
    </source>
</reference>
<evidence type="ECO:0000256" key="5">
    <source>
        <dbReference type="PIRSR" id="PIRSR602401-1"/>
    </source>
</evidence>
<keyword evidence="2 5" id="KW-0479">Metal-binding</keyword>
<dbReference type="GO" id="GO:0004497">
    <property type="term" value="F:monooxygenase activity"/>
    <property type="evidence" value="ECO:0007669"/>
    <property type="project" value="UniProtKB-KW"/>
</dbReference>
<dbReference type="InterPro" id="IPR050364">
    <property type="entry name" value="Cytochrome_P450_fung"/>
</dbReference>
<evidence type="ECO:0000313" key="8">
    <source>
        <dbReference type="Proteomes" id="UP000504636"/>
    </source>
</evidence>
<comment type="cofactor">
    <cofactor evidence="5">
        <name>heme</name>
        <dbReference type="ChEBI" id="CHEBI:30413"/>
    </cofactor>
</comment>
<dbReference type="CDD" id="cd11065">
    <property type="entry name" value="CYP64-like"/>
    <property type="match status" value="1"/>
</dbReference>
<accession>A0A6A6YHZ1</accession>
<dbReference type="Gene3D" id="1.10.630.10">
    <property type="entry name" value="Cytochrome P450"/>
    <property type="match status" value="1"/>
</dbReference>
<dbReference type="InterPro" id="IPR017972">
    <property type="entry name" value="Cyt_P450_CS"/>
</dbReference>
<dbReference type="GeneID" id="54467423"/>
<dbReference type="Proteomes" id="UP000504636">
    <property type="component" value="Unplaced"/>
</dbReference>
<evidence type="ECO:0000313" key="7">
    <source>
        <dbReference type="EMBL" id="KAF2808178.1"/>
    </source>
</evidence>
<dbReference type="GO" id="GO:0020037">
    <property type="term" value="F:heme binding"/>
    <property type="evidence" value="ECO:0007669"/>
    <property type="project" value="InterPro"/>
</dbReference>
<evidence type="ECO:0000256" key="4">
    <source>
        <dbReference type="ARBA" id="ARBA00023004"/>
    </source>
</evidence>
<dbReference type="InterPro" id="IPR002401">
    <property type="entry name" value="Cyt_P450_E_grp-I"/>
</dbReference>
<dbReference type="InterPro" id="IPR001128">
    <property type="entry name" value="Cyt_P450"/>
</dbReference>
<dbReference type="Pfam" id="PF00067">
    <property type="entry name" value="p450"/>
    <property type="match status" value="1"/>
</dbReference>
<sequence length="543" mass="61235">MAPTNLSLFIAGIGLLSFLFLTFRTRSATKVPKGLRLPPGPRGWPLIGNTLQLDAHPQKQLRQWAKQYGDVFSLSLGGYNWAMVCSANAVKEIMDKQSASTSSRPPMPVLSDLVSGGMRTIVMQYTPAWRTVRSVVHKLLTPKVSDTFKPSQEFEAKQLLWDYLTDNESGGEFYAHTRRYTTSVVMTSTYGKRVASWGAKHIKEVYQVMNELSMLAMPGAFFADMFPSLAKLPTWMQTWRSRALRYHKNQAGIWLGLWEELQDDIQNGKAPDCFVKQVSDIDLEKQGLTPVQGAWIAGTLIEAGSETTASSINSGLKLLAVNLEVQKTANEQLTRIVGEDRTPNFEDEPNLQYIRAIVKEIFRMRPVATIGAAHYSTADVVYKDFFIPKNTIIALVMSVIHFDDRYEEPYAFRPGRYMDHTLRAGAYAAMSDPLQRDHFGFGAGRRICPGMHLAENSVFITMAKILWAFEVRPALGPDGKEEELDNSDDAFEEGTIVVPKPFRLRFVPRSPRRENVIRQEWEAAQRDGYWWGNVKVGKNGMMS</sequence>
<dbReference type="PRINTS" id="PR00463">
    <property type="entry name" value="EP450I"/>
</dbReference>
<keyword evidence="5 6" id="KW-0349">Heme</keyword>
<organism evidence="7">
    <name type="scientific">Mytilinidion resinicola</name>
    <dbReference type="NCBI Taxonomy" id="574789"/>
    <lineage>
        <taxon>Eukaryota</taxon>
        <taxon>Fungi</taxon>
        <taxon>Dikarya</taxon>
        <taxon>Ascomycota</taxon>
        <taxon>Pezizomycotina</taxon>
        <taxon>Dothideomycetes</taxon>
        <taxon>Pleosporomycetidae</taxon>
        <taxon>Mytilinidiales</taxon>
        <taxon>Mytilinidiaceae</taxon>
        <taxon>Mytilinidion</taxon>
    </lineage>
</organism>
<dbReference type="EMBL" id="MU003703">
    <property type="protein sequence ID" value="KAF2808178.1"/>
    <property type="molecule type" value="Genomic_DNA"/>
</dbReference>
<dbReference type="PANTHER" id="PTHR46300:SF11">
    <property type="entry name" value="OXIDOREDUCTASE, PUTATIVE-RELATED"/>
    <property type="match status" value="1"/>
</dbReference>
<dbReference type="PRINTS" id="PR00385">
    <property type="entry name" value="P450"/>
</dbReference>
<evidence type="ECO:0000256" key="6">
    <source>
        <dbReference type="RuleBase" id="RU000461"/>
    </source>
</evidence>
<dbReference type="AlphaFoldDB" id="A0A6A6YHZ1"/>
<feature type="binding site" description="axial binding residue" evidence="5">
    <location>
        <position position="448"/>
    </location>
    <ligand>
        <name>heme</name>
        <dbReference type="ChEBI" id="CHEBI:30413"/>
    </ligand>
    <ligandPart>
        <name>Fe</name>
        <dbReference type="ChEBI" id="CHEBI:18248"/>
    </ligandPart>
</feature>
<keyword evidence="3 6" id="KW-0560">Oxidoreductase</keyword>
<keyword evidence="4 5" id="KW-0408">Iron</keyword>
<dbReference type="GO" id="GO:0016705">
    <property type="term" value="F:oxidoreductase activity, acting on paired donors, with incorporation or reduction of molecular oxygen"/>
    <property type="evidence" value="ECO:0007669"/>
    <property type="project" value="InterPro"/>
</dbReference>
<proteinExistence type="inferred from homology"/>
<gene>
    <name evidence="7 9" type="ORF">BDZ99DRAFT_534107</name>
</gene>
<dbReference type="InterPro" id="IPR036396">
    <property type="entry name" value="Cyt_P450_sf"/>
</dbReference>
<evidence type="ECO:0000313" key="9">
    <source>
        <dbReference type="RefSeq" id="XP_033575142.1"/>
    </source>
</evidence>
<dbReference type="PANTHER" id="PTHR46300">
    <property type="entry name" value="P450, PUTATIVE (EUROFUNG)-RELATED-RELATED"/>
    <property type="match status" value="1"/>
</dbReference>
<keyword evidence="6" id="KW-0503">Monooxygenase</keyword>
<evidence type="ECO:0000256" key="3">
    <source>
        <dbReference type="ARBA" id="ARBA00023002"/>
    </source>
</evidence>
<dbReference type="PROSITE" id="PS00086">
    <property type="entry name" value="CYTOCHROME_P450"/>
    <property type="match status" value="1"/>
</dbReference>
<comment type="similarity">
    <text evidence="1 6">Belongs to the cytochrome P450 family.</text>
</comment>
<dbReference type="SUPFAM" id="SSF48264">
    <property type="entry name" value="Cytochrome P450"/>
    <property type="match status" value="1"/>
</dbReference>
<evidence type="ECO:0000256" key="2">
    <source>
        <dbReference type="ARBA" id="ARBA00022723"/>
    </source>
</evidence>
<dbReference type="RefSeq" id="XP_033575142.1">
    <property type="nucleotide sequence ID" value="XM_033726530.1"/>
</dbReference>
<dbReference type="OrthoDB" id="1103324at2759"/>
<reference evidence="9" key="2">
    <citation type="submission" date="2020-04" db="EMBL/GenBank/DDBJ databases">
        <authorList>
            <consortium name="NCBI Genome Project"/>
        </authorList>
    </citation>
    <scope>NUCLEOTIDE SEQUENCE</scope>
    <source>
        <strain evidence="9">CBS 304.34</strain>
    </source>
</reference>
<name>A0A6A6YHZ1_9PEZI</name>
<keyword evidence="8" id="KW-1185">Reference proteome</keyword>
<evidence type="ECO:0000256" key="1">
    <source>
        <dbReference type="ARBA" id="ARBA00010617"/>
    </source>
</evidence>
<reference evidence="7 9" key="1">
    <citation type="journal article" date="2020" name="Stud. Mycol.">
        <title>101 Dothideomycetes genomes: a test case for predicting lifestyles and emergence of pathogens.</title>
        <authorList>
            <person name="Haridas S."/>
            <person name="Albert R."/>
            <person name="Binder M."/>
            <person name="Bloem J."/>
            <person name="Labutti K."/>
            <person name="Salamov A."/>
            <person name="Andreopoulos B."/>
            <person name="Baker S."/>
            <person name="Barry K."/>
            <person name="Bills G."/>
            <person name="Bluhm B."/>
            <person name="Cannon C."/>
            <person name="Castanera R."/>
            <person name="Culley D."/>
            <person name="Daum C."/>
            <person name="Ezra D."/>
            <person name="Gonzalez J."/>
            <person name="Henrissat B."/>
            <person name="Kuo A."/>
            <person name="Liang C."/>
            <person name="Lipzen A."/>
            <person name="Lutzoni F."/>
            <person name="Magnuson J."/>
            <person name="Mondo S."/>
            <person name="Nolan M."/>
            <person name="Ohm R."/>
            <person name="Pangilinan J."/>
            <person name="Park H.-J."/>
            <person name="Ramirez L."/>
            <person name="Alfaro M."/>
            <person name="Sun H."/>
            <person name="Tritt A."/>
            <person name="Yoshinaga Y."/>
            <person name="Zwiers L.-H."/>
            <person name="Turgeon B."/>
            <person name="Goodwin S."/>
            <person name="Spatafora J."/>
            <person name="Crous P."/>
            <person name="Grigoriev I."/>
        </authorList>
    </citation>
    <scope>NUCLEOTIDE SEQUENCE</scope>
    <source>
        <strain evidence="7 9">CBS 304.34</strain>
    </source>
</reference>